<gene>
    <name evidence="1" type="ORF">MCOR_19460</name>
</gene>
<keyword evidence="2" id="KW-1185">Reference proteome</keyword>
<proteinExistence type="predicted"/>
<reference evidence="1 2" key="1">
    <citation type="submission" date="2020-06" db="EMBL/GenBank/DDBJ databases">
        <authorList>
            <person name="Li R."/>
            <person name="Bekaert M."/>
        </authorList>
    </citation>
    <scope>NUCLEOTIDE SEQUENCE [LARGE SCALE GENOMIC DNA]</scope>
    <source>
        <strain evidence="2">wild</strain>
    </source>
</reference>
<dbReference type="EMBL" id="CACVKT020003443">
    <property type="protein sequence ID" value="CAC5383746.1"/>
    <property type="molecule type" value="Genomic_DNA"/>
</dbReference>
<accession>A0A6J8BJE0</accession>
<protein>
    <submittedName>
        <fullName evidence="1">Uncharacterized protein</fullName>
    </submittedName>
</protein>
<sequence>MPEQTCIDSMNIDSTPYYLTAIFPIVTSCPFRSSYTEIELCTRNSTTMERMTASHVTLVHSDPTRHVAPRGNQNIDVIATPSTQGSFNISKDEYIASNQNQTNHVELDPVTETIPEKAPLRDLMSRIYFQRTSVYRSRAVDSNKRKVTQDKIVPQNQQKNGVKDFIRSHSFRIDGASELSRMGVSDT</sequence>
<evidence type="ECO:0000313" key="1">
    <source>
        <dbReference type="EMBL" id="CAC5383746.1"/>
    </source>
</evidence>
<organism evidence="1 2">
    <name type="scientific">Mytilus coruscus</name>
    <name type="common">Sea mussel</name>
    <dbReference type="NCBI Taxonomy" id="42192"/>
    <lineage>
        <taxon>Eukaryota</taxon>
        <taxon>Metazoa</taxon>
        <taxon>Spiralia</taxon>
        <taxon>Lophotrochozoa</taxon>
        <taxon>Mollusca</taxon>
        <taxon>Bivalvia</taxon>
        <taxon>Autobranchia</taxon>
        <taxon>Pteriomorphia</taxon>
        <taxon>Mytilida</taxon>
        <taxon>Mytiloidea</taxon>
        <taxon>Mytilidae</taxon>
        <taxon>Mytilinae</taxon>
        <taxon>Mytilus</taxon>
    </lineage>
</organism>
<dbReference type="Proteomes" id="UP000507470">
    <property type="component" value="Unassembled WGS sequence"/>
</dbReference>
<dbReference type="AlphaFoldDB" id="A0A6J8BJE0"/>
<evidence type="ECO:0000313" key="2">
    <source>
        <dbReference type="Proteomes" id="UP000507470"/>
    </source>
</evidence>
<name>A0A6J8BJE0_MYTCO</name>